<accession>A8F819</accession>
<proteinExistence type="predicted"/>
<dbReference type="STRING" id="416591.Tlet_1749"/>
<reference evidence="1 2" key="2">
    <citation type="journal article" date="2009" name="Proc. Natl. Acad. Sci. U.S.A.">
        <title>On the chimeric nature, thermophilic origin, and phylogenetic placement of the Thermotogales.</title>
        <authorList>
            <person name="Zhaxybayeva O."/>
            <person name="Swithers K.S."/>
            <person name="Lapierre P."/>
            <person name="Fournier G.P."/>
            <person name="Bickhart D.M."/>
            <person name="DeBoy R.T."/>
            <person name="Nelson K.E."/>
            <person name="Nesbo C.L."/>
            <person name="Doolittle W.F."/>
            <person name="Gogarten J.P."/>
            <person name="Noll K.M."/>
        </authorList>
    </citation>
    <scope>NUCLEOTIDE SEQUENCE [LARGE SCALE GENOMIC DNA]</scope>
    <source>
        <strain evidence="2">ATCC BAA-301 / DSM 14385 / NBRC 107922 / TMO</strain>
    </source>
</reference>
<dbReference type="AlphaFoldDB" id="A8F819"/>
<evidence type="ECO:0008006" key="3">
    <source>
        <dbReference type="Google" id="ProtNLM"/>
    </source>
</evidence>
<sequence length="80" mass="9115">MERFYIVNIIVEDRQNAYRQVNEFLHNFAEVIRLRVGYPVPDENIAIILLVVKASNDLIGSMSGKLGQIKGVKVKTMPIK</sequence>
<dbReference type="Gene3D" id="3.30.70.1150">
    <property type="entry name" value="ACT-like. Chain A, domain 2"/>
    <property type="match status" value="1"/>
</dbReference>
<dbReference type="OrthoDB" id="9796135at2"/>
<evidence type="ECO:0000313" key="2">
    <source>
        <dbReference type="Proteomes" id="UP000002016"/>
    </source>
</evidence>
<dbReference type="KEGG" id="tle:Tlet_1749"/>
<dbReference type="EMBL" id="CP000812">
    <property type="protein sequence ID" value="ABV34303.1"/>
    <property type="molecule type" value="Genomic_DNA"/>
</dbReference>
<name>A8F819_PSELT</name>
<evidence type="ECO:0000313" key="1">
    <source>
        <dbReference type="EMBL" id="ABV34303.1"/>
    </source>
</evidence>
<protein>
    <recommendedName>
        <fullName evidence="3">Iron-only hydrogenase system regulator</fullName>
    </recommendedName>
</protein>
<dbReference type="Pfam" id="PF21699">
    <property type="entry name" value="TM1266-like"/>
    <property type="match status" value="1"/>
</dbReference>
<organism evidence="1 2">
    <name type="scientific">Pseudothermotoga lettingae (strain ATCC BAA-301 / DSM 14385 / NBRC 107922 / TMO)</name>
    <name type="common">Thermotoga lettingae</name>
    <dbReference type="NCBI Taxonomy" id="416591"/>
    <lineage>
        <taxon>Bacteria</taxon>
        <taxon>Thermotogati</taxon>
        <taxon>Thermotogota</taxon>
        <taxon>Thermotogae</taxon>
        <taxon>Thermotogales</taxon>
        <taxon>Thermotogaceae</taxon>
        <taxon>Pseudothermotoga</taxon>
    </lineage>
</organism>
<dbReference type="InterPro" id="IPR045865">
    <property type="entry name" value="ACT-like_dom_sf"/>
</dbReference>
<keyword evidence="2" id="KW-1185">Reference proteome</keyword>
<dbReference type="SUPFAM" id="SSF55021">
    <property type="entry name" value="ACT-like"/>
    <property type="match status" value="1"/>
</dbReference>
<dbReference type="InterPro" id="IPR023860">
    <property type="entry name" value="FeFe-hyd_TM1266"/>
</dbReference>
<gene>
    <name evidence="1" type="ordered locus">Tlet_1749</name>
</gene>
<dbReference type="HOGENOM" id="CLU_170247_0_0_0"/>
<dbReference type="NCBIfam" id="TIGR03959">
    <property type="entry name" value="hyd_TM1266"/>
    <property type="match status" value="1"/>
</dbReference>
<dbReference type="InterPro" id="IPR027271">
    <property type="entry name" value="Acetolactate_synth/TF_NikR_C"/>
</dbReference>
<dbReference type="Proteomes" id="UP000002016">
    <property type="component" value="Chromosome"/>
</dbReference>
<dbReference type="eggNOG" id="COG0864">
    <property type="taxonomic scope" value="Bacteria"/>
</dbReference>
<dbReference type="RefSeq" id="WP_012003779.1">
    <property type="nucleotide sequence ID" value="NC_009828.1"/>
</dbReference>
<reference evidence="1 2" key="1">
    <citation type="submission" date="2007-08" db="EMBL/GenBank/DDBJ databases">
        <title>Complete sequence of Thermotoga lettingae TMO.</title>
        <authorList>
            <consortium name="US DOE Joint Genome Institute"/>
            <person name="Copeland A."/>
            <person name="Lucas S."/>
            <person name="Lapidus A."/>
            <person name="Barry K."/>
            <person name="Glavina del Rio T."/>
            <person name="Dalin E."/>
            <person name="Tice H."/>
            <person name="Pitluck S."/>
            <person name="Foster B."/>
            <person name="Bruce D."/>
            <person name="Schmutz J."/>
            <person name="Larimer F."/>
            <person name="Land M."/>
            <person name="Hauser L."/>
            <person name="Kyrpides N."/>
            <person name="Mikhailova N."/>
            <person name="Nelson K."/>
            <person name="Gogarten J.P."/>
            <person name="Noll K."/>
            <person name="Richardson P."/>
        </authorList>
    </citation>
    <scope>NUCLEOTIDE SEQUENCE [LARGE SCALE GENOMIC DNA]</scope>
    <source>
        <strain evidence="2">ATCC BAA-301 / DSM 14385 / NBRC 107922 / TMO</strain>
    </source>
</reference>